<dbReference type="PANTHER" id="PTHR24287">
    <property type="entry name" value="P450, PUTATIVE (EUROFUNG)-RELATED"/>
    <property type="match status" value="1"/>
</dbReference>
<dbReference type="InterPro" id="IPR017972">
    <property type="entry name" value="Cyt_P450_CS"/>
</dbReference>
<dbReference type="Pfam" id="PF00067">
    <property type="entry name" value="p450"/>
    <property type="match status" value="1"/>
</dbReference>
<evidence type="ECO:0000256" key="4">
    <source>
        <dbReference type="ARBA" id="ARBA00022617"/>
    </source>
</evidence>
<evidence type="ECO:0000256" key="3">
    <source>
        <dbReference type="ARBA" id="ARBA00010617"/>
    </source>
</evidence>
<evidence type="ECO:0000256" key="7">
    <source>
        <dbReference type="ARBA" id="ARBA00022989"/>
    </source>
</evidence>
<gene>
    <name evidence="14" type="ORF">CCHL11_07850</name>
</gene>
<sequence>MYQISLLVGAAAALYLLFRIFTSRRQKWLTAQRAQSHGCLPPPSLKSKKGLQFNVVREAVAAVRDDRGPQFVAEEMDRVSPDCHTVYLPIIPLLDYGLFVTRDPENFKALYQSADFDISASRQDCFMPLLGRGILTSRGDVWKHSRALVRPQFAKDLIGDLGAKERHVSSLMDRILVDRTTGWTEKMDLQPLLFKYSLDQSTEFLYAQSTNSLSEGDEANICEHLDAAKDWIEERGTAFTFSWLVGSKDFKNHCKVVHDFVDAIVARHLRSRQSEKKGLSESDMETGRFSLLDELAKCTSDPLELRNETLHLLSASKDTTACLISWAFYHLSRNQNAYQRLREEVKRLVGSAPATLQELQECEYLQWVINETLRITPVIAMNDRVALADCILPRGGGPDGSAPVMVPKGTQVLMPIYAVQHRRDLWGADADTFRPERWETLRPGPEWMPFSGGRRKCLGREWFPLDIPC</sequence>
<dbReference type="InterPro" id="IPR002402">
    <property type="entry name" value="Cyt_P450_E_grp-II"/>
</dbReference>
<dbReference type="GO" id="GO:0005506">
    <property type="term" value="F:iron ion binding"/>
    <property type="evidence" value="ECO:0007669"/>
    <property type="project" value="InterPro"/>
</dbReference>
<feature type="binding site" description="axial binding residue" evidence="12">
    <location>
        <position position="457"/>
    </location>
    <ligand>
        <name>heme</name>
        <dbReference type="ChEBI" id="CHEBI:30413"/>
    </ligand>
    <ligandPart>
        <name>Fe</name>
        <dbReference type="ChEBI" id="CHEBI:18248"/>
    </ligandPart>
</feature>
<dbReference type="InterPro" id="IPR001128">
    <property type="entry name" value="Cyt_P450"/>
</dbReference>
<dbReference type="AlphaFoldDB" id="A0A1Q8RR18"/>
<evidence type="ECO:0000256" key="6">
    <source>
        <dbReference type="ARBA" id="ARBA00022723"/>
    </source>
</evidence>
<keyword evidence="9 12" id="KW-0408">Iron</keyword>
<dbReference type="EMBL" id="MPGH01000109">
    <property type="protein sequence ID" value="OLN86787.1"/>
    <property type="molecule type" value="Genomic_DNA"/>
</dbReference>
<evidence type="ECO:0000256" key="13">
    <source>
        <dbReference type="RuleBase" id="RU000461"/>
    </source>
</evidence>
<dbReference type="GO" id="GO:0016020">
    <property type="term" value="C:membrane"/>
    <property type="evidence" value="ECO:0007669"/>
    <property type="project" value="UniProtKB-SubCell"/>
</dbReference>
<dbReference type="PANTHER" id="PTHR24287:SF1">
    <property type="entry name" value="P450, PUTATIVE (EUROFUNG)-RELATED"/>
    <property type="match status" value="1"/>
</dbReference>
<evidence type="ECO:0000256" key="8">
    <source>
        <dbReference type="ARBA" id="ARBA00023002"/>
    </source>
</evidence>
<evidence type="ECO:0000313" key="14">
    <source>
        <dbReference type="EMBL" id="OLN86787.1"/>
    </source>
</evidence>
<organism evidence="14 15">
    <name type="scientific">Colletotrichum chlorophyti</name>
    <dbReference type="NCBI Taxonomy" id="708187"/>
    <lineage>
        <taxon>Eukaryota</taxon>
        <taxon>Fungi</taxon>
        <taxon>Dikarya</taxon>
        <taxon>Ascomycota</taxon>
        <taxon>Pezizomycotina</taxon>
        <taxon>Sordariomycetes</taxon>
        <taxon>Hypocreomycetidae</taxon>
        <taxon>Glomerellales</taxon>
        <taxon>Glomerellaceae</taxon>
        <taxon>Colletotrichum</taxon>
    </lineage>
</organism>
<keyword evidence="8 13" id="KW-0560">Oxidoreductase</keyword>
<keyword evidence="11" id="KW-0472">Membrane</keyword>
<dbReference type="InterPro" id="IPR036396">
    <property type="entry name" value="Cyt_P450_sf"/>
</dbReference>
<keyword evidence="7" id="KW-1133">Transmembrane helix</keyword>
<accession>A0A1Q8RR18</accession>
<comment type="caution">
    <text evidence="14">The sequence shown here is derived from an EMBL/GenBank/DDBJ whole genome shotgun (WGS) entry which is preliminary data.</text>
</comment>
<dbReference type="GO" id="GO:0020037">
    <property type="term" value="F:heme binding"/>
    <property type="evidence" value="ECO:0007669"/>
    <property type="project" value="InterPro"/>
</dbReference>
<keyword evidence="10 13" id="KW-0503">Monooxygenase</keyword>
<dbReference type="OrthoDB" id="1470350at2759"/>
<comment type="similarity">
    <text evidence="3 13">Belongs to the cytochrome P450 family.</text>
</comment>
<evidence type="ECO:0000256" key="10">
    <source>
        <dbReference type="ARBA" id="ARBA00023033"/>
    </source>
</evidence>
<dbReference type="InterPro" id="IPR047146">
    <property type="entry name" value="Cyt_P450_E_CYP52_fungi"/>
</dbReference>
<evidence type="ECO:0000256" key="2">
    <source>
        <dbReference type="ARBA" id="ARBA00004167"/>
    </source>
</evidence>
<comment type="cofactor">
    <cofactor evidence="1 12">
        <name>heme</name>
        <dbReference type="ChEBI" id="CHEBI:30413"/>
    </cofactor>
</comment>
<reference evidence="14 15" key="1">
    <citation type="submission" date="2016-11" db="EMBL/GenBank/DDBJ databases">
        <title>Draft Genome Assembly of Colletotrichum chlorophyti a pathogen of herbaceous plants.</title>
        <authorList>
            <person name="Gan P."/>
            <person name="Narusaka M."/>
            <person name="Tsushima A."/>
            <person name="Narusaka Y."/>
            <person name="Takano Y."/>
            <person name="Shirasu K."/>
        </authorList>
    </citation>
    <scope>NUCLEOTIDE SEQUENCE [LARGE SCALE GENOMIC DNA]</scope>
    <source>
        <strain evidence="14 15">NTL11</strain>
    </source>
</reference>
<dbReference type="CDD" id="cd11063">
    <property type="entry name" value="CYP52"/>
    <property type="match status" value="1"/>
</dbReference>
<evidence type="ECO:0000256" key="5">
    <source>
        <dbReference type="ARBA" id="ARBA00022692"/>
    </source>
</evidence>
<protein>
    <submittedName>
        <fullName evidence="14">Cytochrome P450 52A13-like protein 3</fullName>
    </submittedName>
</protein>
<keyword evidence="4 12" id="KW-0349">Heme</keyword>
<comment type="subcellular location">
    <subcellularLocation>
        <location evidence="2">Membrane</location>
        <topology evidence="2">Single-pass membrane protein</topology>
    </subcellularLocation>
</comment>
<keyword evidence="15" id="KW-1185">Reference proteome</keyword>
<dbReference type="PROSITE" id="PS00086">
    <property type="entry name" value="CYTOCHROME_P450"/>
    <property type="match status" value="1"/>
</dbReference>
<evidence type="ECO:0000256" key="12">
    <source>
        <dbReference type="PIRSR" id="PIRSR602402-1"/>
    </source>
</evidence>
<dbReference type="PRINTS" id="PR00385">
    <property type="entry name" value="P450"/>
</dbReference>
<dbReference type="PRINTS" id="PR00464">
    <property type="entry name" value="EP450II"/>
</dbReference>
<proteinExistence type="inferred from homology"/>
<name>A0A1Q8RR18_9PEZI</name>
<dbReference type="PRINTS" id="PR01239">
    <property type="entry name" value="EP450IICYP52"/>
</dbReference>
<dbReference type="SUPFAM" id="SSF48264">
    <property type="entry name" value="Cytochrome P450"/>
    <property type="match status" value="1"/>
</dbReference>
<evidence type="ECO:0000256" key="1">
    <source>
        <dbReference type="ARBA" id="ARBA00001971"/>
    </source>
</evidence>
<keyword evidence="6 12" id="KW-0479">Metal-binding</keyword>
<dbReference type="STRING" id="708187.A0A1Q8RR18"/>
<evidence type="ECO:0000256" key="9">
    <source>
        <dbReference type="ARBA" id="ARBA00023004"/>
    </source>
</evidence>
<dbReference type="Gene3D" id="1.10.630.10">
    <property type="entry name" value="Cytochrome P450"/>
    <property type="match status" value="1"/>
</dbReference>
<keyword evidence="5" id="KW-0812">Transmembrane</keyword>
<evidence type="ECO:0000313" key="15">
    <source>
        <dbReference type="Proteomes" id="UP000186583"/>
    </source>
</evidence>
<dbReference type="Proteomes" id="UP000186583">
    <property type="component" value="Unassembled WGS sequence"/>
</dbReference>
<evidence type="ECO:0000256" key="11">
    <source>
        <dbReference type="ARBA" id="ARBA00023136"/>
    </source>
</evidence>
<dbReference type="InterPro" id="IPR002974">
    <property type="entry name" value="Cyt_P450_E_CYP52_ascomycetes"/>
</dbReference>
<dbReference type="GO" id="GO:0016712">
    <property type="term" value="F:oxidoreductase activity, acting on paired donors, with incorporation or reduction of molecular oxygen, reduced flavin or flavoprotein as one donor, and incorporation of one atom of oxygen"/>
    <property type="evidence" value="ECO:0007669"/>
    <property type="project" value="InterPro"/>
</dbReference>